<proteinExistence type="predicted"/>
<dbReference type="Proteomes" id="UP001600941">
    <property type="component" value="Unassembled WGS sequence"/>
</dbReference>
<dbReference type="InterPro" id="IPR011010">
    <property type="entry name" value="DNA_brk_join_enz"/>
</dbReference>
<feature type="domain" description="Tyr recombinase" evidence="2">
    <location>
        <begin position="1"/>
        <end position="49"/>
    </location>
</feature>
<comment type="caution">
    <text evidence="3">The sequence shown here is derived from an EMBL/GenBank/DDBJ whole genome shotgun (WGS) entry which is preliminary data.</text>
</comment>
<keyword evidence="4" id="KW-1185">Reference proteome</keyword>
<evidence type="ECO:0000259" key="2">
    <source>
        <dbReference type="PROSITE" id="PS51898"/>
    </source>
</evidence>
<evidence type="ECO:0000313" key="3">
    <source>
        <dbReference type="EMBL" id="GAA6502471.1"/>
    </source>
</evidence>
<reference evidence="3 4" key="1">
    <citation type="submission" date="2024-04" db="EMBL/GenBank/DDBJ databases">
        <title>Defined microbial consortia suppress multidrug-resistant proinflammatory Enterobacteriaceae via ecological control.</title>
        <authorList>
            <person name="Furuichi M."/>
            <person name="Kawaguchi T."/>
            <person name="Pust M."/>
            <person name="Yasuma K."/>
            <person name="Plichta D."/>
            <person name="Hasegawa N."/>
            <person name="Ohya T."/>
            <person name="Bhattarai S."/>
            <person name="Sasajima S."/>
            <person name="Aoto Y."/>
            <person name="Tuganbaev T."/>
            <person name="Yaginuma M."/>
            <person name="Ueda M."/>
            <person name="Okahashi N."/>
            <person name="Amafuji K."/>
            <person name="Kiridooshi Y."/>
            <person name="Sugita K."/>
            <person name="Strazar M."/>
            <person name="Skelly A."/>
            <person name="Suda W."/>
            <person name="Hattori M."/>
            <person name="Nakamoto N."/>
            <person name="Caballero S."/>
            <person name="Norman J."/>
            <person name="Olle B."/>
            <person name="Tanoue T."/>
            <person name="Arita M."/>
            <person name="Bucci V."/>
            <person name="Atarashi K."/>
            <person name="Xavier R."/>
            <person name="Honda K."/>
        </authorList>
    </citation>
    <scope>NUCLEOTIDE SEQUENCE [LARGE SCALE GENOMIC DNA]</scope>
    <source>
        <strain evidence="4">k34-0107-D12</strain>
    </source>
</reference>
<dbReference type="PROSITE" id="PS51898">
    <property type="entry name" value="TYR_RECOMBINASE"/>
    <property type="match status" value="1"/>
</dbReference>
<dbReference type="InterPro" id="IPR013762">
    <property type="entry name" value="Integrase-like_cat_sf"/>
</dbReference>
<dbReference type="Gene3D" id="1.10.443.10">
    <property type="entry name" value="Intergrase catalytic core"/>
    <property type="match status" value="1"/>
</dbReference>
<organism evidence="3 4">
    <name type="scientific">Blautia parvula</name>
    <dbReference type="NCBI Taxonomy" id="2877527"/>
    <lineage>
        <taxon>Bacteria</taxon>
        <taxon>Bacillati</taxon>
        <taxon>Bacillota</taxon>
        <taxon>Clostridia</taxon>
        <taxon>Lachnospirales</taxon>
        <taxon>Lachnospiraceae</taxon>
        <taxon>Blautia</taxon>
    </lineage>
</organism>
<sequence>MLRYTFAARGLKNGIPPKVMQELLRHTSKTMTLDIYSHVISNMKAEKIKKIGNLFV</sequence>
<evidence type="ECO:0000313" key="4">
    <source>
        <dbReference type="Proteomes" id="UP001600941"/>
    </source>
</evidence>
<protein>
    <recommendedName>
        <fullName evidence="2">Tyr recombinase domain-containing protein</fullName>
    </recommendedName>
</protein>
<keyword evidence="1" id="KW-0233">DNA recombination</keyword>
<accession>A0ABQ0C105</accession>
<evidence type="ECO:0000256" key="1">
    <source>
        <dbReference type="ARBA" id="ARBA00023172"/>
    </source>
</evidence>
<name>A0ABQ0C105_9FIRM</name>
<dbReference type="InterPro" id="IPR002104">
    <property type="entry name" value="Integrase_catalytic"/>
</dbReference>
<dbReference type="Pfam" id="PF00589">
    <property type="entry name" value="Phage_integrase"/>
    <property type="match status" value="1"/>
</dbReference>
<gene>
    <name evidence="3" type="ORF">K340107D12_52870</name>
</gene>
<dbReference type="SUPFAM" id="SSF56349">
    <property type="entry name" value="DNA breaking-rejoining enzymes"/>
    <property type="match status" value="1"/>
</dbReference>
<dbReference type="EMBL" id="BAABZQ010000001">
    <property type="protein sequence ID" value="GAA6502471.1"/>
    <property type="molecule type" value="Genomic_DNA"/>
</dbReference>